<name>A0A6A4NX49_LUPAL</name>
<keyword evidence="2" id="KW-1185">Reference proteome</keyword>
<comment type="caution">
    <text evidence="1">The sequence shown here is derived from an EMBL/GenBank/DDBJ whole genome shotgun (WGS) entry which is preliminary data.</text>
</comment>
<proteinExistence type="predicted"/>
<protein>
    <submittedName>
        <fullName evidence="1">Uncharacterized protein</fullName>
    </submittedName>
</protein>
<evidence type="ECO:0000313" key="2">
    <source>
        <dbReference type="Proteomes" id="UP000447434"/>
    </source>
</evidence>
<reference evidence="2" key="1">
    <citation type="journal article" date="2020" name="Nat. Commun.">
        <title>Genome sequence of the cluster root forming white lupin.</title>
        <authorList>
            <person name="Hufnagel B."/>
            <person name="Marques A."/>
            <person name="Soriano A."/>
            <person name="Marques L."/>
            <person name="Divol F."/>
            <person name="Doumas P."/>
            <person name="Sallet E."/>
            <person name="Mancinotti D."/>
            <person name="Carrere S."/>
            <person name="Marande W."/>
            <person name="Arribat S."/>
            <person name="Keller J."/>
            <person name="Huneau C."/>
            <person name="Blein T."/>
            <person name="Aime D."/>
            <person name="Laguerre M."/>
            <person name="Taylor J."/>
            <person name="Schubert V."/>
            <person name="Nelson M."/>
            <person name="Geu-Flores F."/>
            <person name="Crespi M."/>
            <person name="Gallardo-Guerrero K."/>
            <person name="Delaux P.-M."/>
            <person name="Salse J."/>
            <person name="Berges H."/>
            <person name="Guyot R."/>
            <person name="Gouzy J."/>
            <person name="Peret B."/>
        </authorList>
    </citation>
    <scope>NUCLEOTIDE SEQUENCE [LARGE SCALE GENOMIC DNA]</scope>
    <source>
        <strain evidence="2">cv. Amiga</strain>
    </source>
</reference>
<dbReference type="AlphaFoldDB" id="A0A6A4NX49"/>
<dbReference type="EMBL" id="WOCE01000020">
    <property type="protein sequence ID" value="KAE9591097.1"/>
    <property type="molecule type" value="Genomic_DNA"/>
</dbReference>
<organism evidence="1 2">
    <name type="scientific">Lupinus albus</name>
    <name type="common">White lupine</name>
    <name type="synonym">Lupinus termis</name>
    <dbReference type="NCBI Taxonomy" id="3870"/>
    <lineage>
        <taxon>Eukaryota</taxon>
        <taxon>Viridiplantae</taxon>
        <taxon>Streptophyta</taxon>
        <taxon>Embryophyta</taxon>
        <taxon>Tracheophyta</taxon>
        <taxon>Spermatophyta</taxon>
        <taxon>Magnoliopsida</taxon>
        <taxon>eudicotyledons</taxon>
        <taxon>Gunneridae</taxon>
        <taxon>Pentapetalae</taxon>
        <taxon>rosids</taxon>
        <taxon>fabids</taxon>
        <taxon>Fabales</taxon>
        <taxon>Fabaceae</taxon>
        <taxon>Papilionoideae</taxon>
        <taxon>50 kb inversion clade</taxon>
        <taxon>genistoids sensu lato</taxon>
        <taxon>core genistoids</taxon>
        <taxon>Genisteae</taxon>
        <taxon>Lupinus</taxon>
    </lineage>
</organism>
<sequence>MDHNFAVVDLVCCCRCLQHKPQDDHQFLAQAEKDKHHFNGQVRCKCHILLPLVVSVDLWLIE</sequence>
<gene>
    <name evidence="1" type="ORF">Lalb_Chr20g0114561</name>
</gene>
<evidence type="ECO:0000313" key="1">
    <source>
        <dbReference type="EMBL" id="KAE9591097.1"/>
    </source>
</evidence>
<accession>A0A6A4NX49</accession>
<dbReference type="Proteomes" id="UP000447434">
    <property type="component" value="Chromosome 20"/>
</dbReference>